<dbReference type="Pfam" id="PF05721">
    <property type="entry name" value="PhyH"/>
    <property type="match status" value="1"/>
</dbReference>
<comment type="cofactor">
    <cofactor evidence="1">
        <name>Fe cation</name>
        <dbReference type="ChEBI" id="CHEBI:24875"/>
    </cofactor>
</comment>
<evidence type="ECO:0000313" key="6">
    <source>
        <dbReference type="Proteomes" id="UP000054481"/>
    </source>
</evidence>
<evidence type="ECO:0008006" key="7">
    <source>
        <dbReference type="Google" id="ProtNLM"/>
    </source>
</evidence>
<keyword evidence="4" id="KW-0560">Oxidoreductase</keyword>
<keyword evidence="3" id="KW-0223">Dioxygenase</keyword>
<name>A0A0F7ZLI4_9HYPO</name>
<dbReference type="GO" id="GO:0051213">
    <property type="term" value="F:dioxygenase activity"/>
    <property type="evidence" value="ECO:0007669"/>
    <property type="project" value="UniProtKB-KW"/>
</dbReference>
<dbReference type="SUPFAM" id="SSF51197">
    <property type="entry name" value="Clavaminate synthase-like"/>
    <property type="match status" value="1"/>
</dbReference>
<evidence type="ECO:0000256" key="1">
    <source>
        <dbReference type="ARBA" id="ARBA00001962"/>
    </source>
</evidence>
<comment type="similarity">
    <text evidence="2">Belongs to the PhyH family.</text>
</comment>
<evidence type="ECO:0000256" key="2">
    <source>
        <dbReference type="ARBA" id="ARBA00005830"/>
    </source>
</evidence>
<organism evidence="5 6">
    <name type="scientific">Hirsutella minnesotensis 3608</name>
    <dbReference type="NCBI Taxonomy" id="1043627"/>
    <lineage>
        <taxon>Eukaryota</taxon>
        <taxon>Fungi</taxon>
        <taxon>Dikarya</taxon>
        <taxon>Ascomycota</taxon>
        <taxon>Pezizomycotina</taxon>
        <taxon>Sordariomycetes</taxon>
        <taxon>Hypocreomycetidae</taxon>
        <taxon>Hypocreales</taxon>
        <taxon>Ophiocordycipitaceae</taxon>
        <taxon>Hirsutella</taxon>
    </lineage>
</organism>
<evidence type="ECO:0000256" key="3">
    <source>
        <dbReference type="ARBA" id="ARBA00022964"/>
    </source>
</evidence>
<keyword evidence="6" id="KW-1185">Reference proteome</keyword>
<gene>
    <name evidence="5" type="ORF">HIM_04185</name>
</gene>
<dbReference type="PANTHER" id="PTHR20883:SF41">
    <property type="entry name" value="IRON_ALPHA-KETOGLUTARATE-DEPENDENT DIOXYGENASE ASQJ"/>
    <property type="match status" value="1"/>
</dbReference>
<evidence type="ECO:0000256" key="4">
    <source>
        <dbReference type="ARBA" id="ARBA00023002"/>
    </source>
</evidence>
<accession>A0A0F7ZLI4</accession>
<dbReference type="OrthoDB" id="445007at2759"/>
<protein>
    <recommendedName>
        <fullName evidence="7">Verruculogen synthase</fullName>
    </recommendedName>
</protein>
<dbReference type="Gene3D" id="2.60.120.620">
    <property type="entry name" value="q2cbj1_9rhob like domain"/>
    <property type="match status" value="1"/>
</dbReference>
<sequence>MTVNSKPQIQRLAADADVGLMCKLLEEDGAFILKGLLPLDVVESFNRELDVQMAIPPPKGERLLADKYPPHFKYVPNVATTCPTFRNNILINPVIHAICEGYFQHTGDYWLSAAFLREIESGMPAQSFHRDDATHPLMHHQPLEAPPISISVIYPLTEFTEENGATEVILGSHRWKEVGTPERDQAVLATMNPGDVLIVRQRVVHAGGGNRTTTGDPRRVVLAYYNSCQLTPFETYRTMPREVVESMTILGQRMLGWRTMKPSDPNIVGINLIDDKRLENVLQLKAADSPA</sequence>
<reference evidence="5 6" key="1">
    <citation type="journal article" date="2014" name="Genome Biol. Evol.">
        <title>Comparative genomics and transcriptomics analyses reveal divergent lifestyle features of nematode endoparasitic fungus Hirsutella minnesotensis.</title>
        <authorList>
            <person name="Lai Y."/>
            <person name="Liu K."/>
            <person name="Zhang X."/>
            <person name="Zhang X."/>
            <person name="Li K."/>
            <person name="Wang N."/>
            <person name="Shu C."/>
            <person name="Wu Y."/>
            <person name="Wang C."/>
            <person name="Bushley K.E."/>
            <person name="Xiang M."/>
            <person name="Liu X."/>
        </authorList>
    </citation>
    <scope>NUCLEOTIDE SEQUENCE [LARGE SCALE GENOMIC DNA]</scope>
    <source>
        <strain evidence="5 6">3608</strain>
    </source>
</reference>
<dbReference type="EMBL" id="KQ030511">
    <property type="protein sequence ID" value="KJZ76456.1"/>
    <property type="molecule type" value="Genomic_DNA"/>
</dbReference>
<dbReference type="AlphaFoldDB" id="A0A0F7ZLI4"/>
<dbReference type="InterPro" id="IPR008775">
    <property type="entry name" value="Phytyl_CoA_dOase-like"/>
</dbReference>
<dbReference type="PANTHER" id="PTHR20883">
    <property type="entry name" value="PHYTANOYL-COA DIOXYGENASE DOMAIN CONTAINING 1"/>
    <property type="match status" value="1"/>
</dbReference>
<dbReference type="Proteomes" id="UP000054481">
    <property type="component" value="Unassembled WGS sequence"/>
</dbReference>
<proteinExistence type="inferred from homology"/>
<evidence type="ECO:0000313" key="5">
    <source>
        <dbReference type="EMBL" id="KJZ76456.1"/>
    </source>
</evidence>